<keyword evidence="4" id="KW-1185">Reference proteome</keyword>
<comment type="caution">
    <text evidence="3">The sequence shown here is derived from an EMBL/GenBank/DDBJ whole genome shotgun (WGS) entry which is preliminary data.</text>
</comment>
<dbReference type="AlphaFoldDB" id="A0AAV3QR11"/>
<dbReference type="InterPro" id="IPR006580">
    <property type="entry name" value="Znf_TTF"/>
</dbReference>
<organism evidence="3 4">
    <name type="scientific">Lithospermum erythrorhizon</name>
    <name type="common">Purple gromwell</name>
    <name type="synonym">Lithospermum officinale var. erythrorhizon</name>
    <dbReference type="NCBI Taxonomy" id="34254"/>
    <lineage>
        <taxon>Eukaryota</taxon>
        <taxon>Viridiplantae</taxon>
        <taxon>Streptophyta</taxon>
        <taxon>Embryophyta</taxon>
        <taxon>Tracheophyta</taxon>
        <taxon>Spermatophyta</taxon>
        <taxon>Magnoliopsida</taxon>
        <taxon>eudicotyledons</taxon>
        <taxon>Gunneridae</taxon>
        <taxon>Pentapetalae</taxon>
        <taxon>asterids</taxon>
        <taxon>lamiids</taxon>
        <taxon>Boraginales</taxon>
        <taxon>Boraginaceae</taxon>
        <taxon>Boraginoideae</taxon>
        <taxon>Lithospermeae</taxon>
        <taxon>Lithospermum</taxon>
    </lineage>
</organism>
<feature type="compositionally biased region" description="Basic and acidic residues" evidence="1">
    <location>
        <begin position="1"/>
        <end position="15"/>
    </location>
</feature>
<protein>
    <recommendedName>
        <fullName evidence="2">TTF-type domain-containing protein</fullName>
    </recommendedName>
</protein>
<evidence type="ECO:0000259" key="2">
    <source>
        <dbReference type="SMART" id="SM00597"/>
    </source>
</evidence>
<evidence type="ECO:0000313" key="4">
    <source>
        <dbReference type="Proteomes" id="UP001454036"/>
    </source>
</evidence>
<dbReference type="Proteomes" id="UP001454036">
    <property type="component" value="Unassembled WGS sequence"/>
</dbReference>
<dbReference type="PANTHER" id="PTHR45749">
    <property type="match status" value="1"/>
</dbReference>
<dbReference type="InterPro" id="IPR025398">
    <property type="entry name" value="DUF4371"/>
</dbReference>
<dbReference type="Pfam" id="PF14291">
    <property type="entry name" value="DUF4371"/>
    <property type="match status" value="1"/>
</dbReference>
<evidence type="ECO:0000313" key="3">
    <source>
        <dbReference type="EMBL" id="GAA0166480.1"/>
    </source>
</evidence>
<reference evidence="3 4" key="1">
    <citation type="submission" date="2024-01" db="EMBL/GenBank/DDBJ databases">
        <title>The complete chloroplast genome sequence of Lithospermum erythrorhizon: insights into the phylogenetic relationship among Boraginaceae species and the maternal lineages of purple gromwells.</title>
        <authorList>
            <person name="Okada T."/>
            <person name="Watanabe K."/>
        </authorList>
    </citation>
    <scope>NUCLEOTIDE SEQUENCE [LARGE SCALE GENOMIC DNA]</scope>
</reference>
<feature type="domain" description="TTF-type" evidence="2">
    <location>
        <begin position="103"/>
        <end position="198"/>
    </location>
</feature>
<name>A0AAV3QR11_LITER</name>
<gene>
    <name evidence="3" type="ORF">LIER_21626</name>
</gene>
<dbReference type="SMART" id="SM00597">
    <property type="entry name" value="ZnF_TTF"/>
    <property type="match status" value="1"/>
</dbReference>
<feature type="region of interest" description="Disordered" evidence="1">
    <location>
        <begin position="1"/>
        <end position="35"/>
    </location>
</feature>
<proteinExistence type="predicted"/>
<dbReference type="EMBL" id="BAABME010005737">
    <property type="protein sequence ID" value="GAA0166480.1"/>
    <property type="molecule type" value="Genomic_DNA"/>
</dbReference>
<accession>A0AAV3QR11</accession>
<evidence type="ECO:0000256" key="1">
    <source>
        <dbReference type="SAM" id="MobiDB-lite"/>
    </source>
</evidence>
<dbReference type="PANTHER" id="PTHR45749:SF37">
    <property type="entry name" value="OS05G0311600 PROTEIN"/>
    <property type="match status" value="1"/>
</dbReference>
<sequence>MGKTTRIDSYFKGKEQPNPLLNYTQPVEVEPPTTSVELPNLTGNNRARIEEFDIDAEDCDPSERPQIWEYPVNKRDEIRRKYINRGPCRVPMKEYPASGPSSHLRKFQESWFVTHPWLEYSKAKDATFCLPCFLFNRPENPKIFTITGFRNWKKVKNRINDCAFFTHMGEPNSFHDNAVKSVLDLMNQAQHITHAFDRHKSQNIAENRMRLKVSIGAVLYLILQGLPLRGHDKKK</sequence>